<proteinExistence type="predicted"/>
<organism evidence="1 2">
    <name type="scientific">Chaetomium globosum (strain ATCC 6205 / CBS 148.51 / DSM 1962 / NBRC 6347 / NRRL 1970)</name>
    <name type="common">Soil fungus</name>
    <dbReference type="NCBI Taxonomy" id="306901"/>
    <lineage>
        <taxon>Eukaryota</taxon>
        <taxon>Fungi</taxon>
        <taxon>Dikarya</taxon>
        <taxon>Ascomycota</taxon>
        <taxon>Pezizomycotina</taxon>
        <taxon>Sordariomycetes</taxon>
        <taxon>Sordariomycetidae</taxon>
        <taxon>Sordariales</taxon>
        <taxon>Chaetomiaceae</taxon>
        <taxon>Chaetomium</taxon>
    </lineage>
</organism>
<gene>
    <name evidence="1" type="ORF">CHGG_06982</name>
</gene>
<dbReference type="EMBL" id="CH408033">
    <property type="protein sequence ID" value="EAQ85729.1"/>
    <property type="molecule type" value="Genomic_DNA"/>
</dbReference>
<evidence type="ECO:0000313" key="2">
    <source>
        <dbReference type="Proteomes" id="UP000001056"/>
    </source>
</evidence>
<dbReference type="AlphaFoldDB" id="Q2GYH2"/>
<evidence type="ECO:0000313" key="1">
    <source>
        <dbReference type="EMBL" id="EAQ85729.1"/>
    </source>
</evidence>
<sequence>MDEFPRDNALGSFEDLLQRLEDLDHDSPREPFGGMAFEVSPTQYLTLLQAEPRGDPDTSDYSCGVVVFCLDVFYACGLDGASKTASALDRSALSMWIRDKNGGIQTERWHPDGHGLGAFVRRGRKHRHLRLGFASWAHSTRRIHPHSVLQEACETQLAADINAAQKAMKPRKPKAKGPSGEIGRLKEELRKSYRRWTNCAMIWSSSWPRRTGSCGARTV</sequence>
<dbReference type="GeneID" id="4393239"/>
<keyword evidence="2" id="KW-1185">Reference proteome</keyword>
<dbReference type="Proteomes" id="UP000001056">
    <property type="component" value="Unassembled WGS sequence"/>
</dbReference>
<dbReference type="VEuPathDB" id="FungiDB:CHGG_06982"/>
<accession>Q2GYH2</accession>
<name>Q2GYH2_CHAGB</name>
<reference evidence="2" key="1">
    <citation type="journal article" date="2015" name="Genome Announc.">
        <title>Draft genome sequence of the cellulolytic fungus Chaetomium globosum.</title>
        <authorList>
            <person name="Cuomo C.A."/>
            <person name="Untereiner W.A."/>
            <person name="Ma L.-J."/>
            <person name="Grabherr M."/>
            <person name="Birren B.W."/>
        </authorList>
    </citation>
    <scope>NUCLEOTIDE SEQUENCE [LARGE SCALE GENOMIC DNA]</scope>
    <source>
        <strain evidence="2">ATCC 6205 / CBS 148.51 / DSM 1962 / NBRC 6347 / NRRL 1970</strain>
    </source>
</reference>
<dbReference type="OrthoDB" id="10513584at2759"/>
<dbReference type="InParanoid" id="Q2GYH2"/>
<protein>
    <submittedName>
        <fullName evidence="1">Uncharacterized protein</fullName>
    </submittedName>
</protein>
<dbReference type="HOGENOM" id="CLU_1261370_0_0_1"/>
<dbReference type="RefSeq" id="XP_001224638.1">
    <property type="nucleotide sequence ID" value="XM_001224637.1"/>
</dbReference>